<feature type="transmembrane region" description="Helical" evidence="3">
    <location>
        <begin position="54"/>
        <end position="79"/>
    </location>
</feature>
<dbReference type="STRING" id="981085.W9QNR7"/>
<dbReference type="PANTHER" id="PTHR45934:SF1">
    <property type="entry name" value="OS04G0423100 PROTEIN"/>
    <property type="match status" value="1"/>
</dbReference>
<keyword evidence="1" id="KW-0560">Oxidoreductase</keyword>
<organism evidence="4 5">
    <name type="scientific">Morus notabilis</name>
    <dbReference type="NCBI Taxonomy" id="981085"/>
    <lineage>
        <taxon>Eukaryota</taxon>
        <taxon>Viridiplantae</taxon>
        <taxon>Streptophyta</taxon>
        <taxon>Embryophyta</taxon>
        <taxon>Tracheophyta</taxon>
        <taxon>Spermatophyta</taxon>
        <taxon>Magnoliopsida</taxon>
        <taxon>eudicotyledons</taxon>
        <taxon>Gunneridae</taxon>
        <taxon>Pentapetalae</taxon>
        <taxon>rosids</taxon>
        <taxon>fabids</taxon>
        <taxon>Rosales</taxon>
        <taxon>Moraceae</taxon>
        <taxon>Moreae</taxon>
        <taxon>Morus</taxon>
    </lineage>
</organism>
<gene>
    <name evidence="4" type="ORF">L484_016514</name>
</gene>
<dbReference type="GO" id="GO:0004497">
    <property type="term" value="F:monooxygenase activity"/>
    <property type="evidence" value="ECO:0007669"/>
    <property type="project" value="UniProtKB-KW"/>
</dbReference>
<keyword evidence="2" id="KW-0503">Monooxygenase</keyword>
<name>W9QNR7_9ROSA</name>
<reference evidence="5" key="1">
    <citation type="submission" date="2013-01" db="EMBL/GenBank/DDBJ databases">
        <title>Draft Genome Sequence of a Mulberry Tree, Morus notabilis C.K. Schneid.</title>
        <authorList>
            <person name="He N."/>
            <person name="Zhao S."/>
        </authorList>
    </citation>
    <scope>NUCLEOTIDE SEQUENCE</scope>
</reference>
<keyword evidence="3" id="KW-0472">Membrane</keyword>
<dbReference type="EMBL" id="KE343600">
    <property type="protein sequence ID" value="EXB36909.1"/>
    <property type="molecule type" value="Genomic_DNA"/>
</dbReference>
<sequence length="85" mass="9307">MAPDLGHNECAALEDAVVLGQHIGDLVLNKRHVVGESTCLAFEKSAEKRRWRTVGMVVLSTFLCGFVEQSGCGFFYGVLKEDYGV</sequence>
<evidence type="ECO:0000313" key="4">
    <source>
        <dbReference type="EMBL" id="EXB36909.1"/>
    </source>
</evidence>
<evidence type="ECO:0000256" key="3">
    <source>
        <dbReference type="SAM" id="Phobius"/>
    </source>
</evidence>
<accession>W9QNR7</accession>
<proteinExistence type="predicted"/>
<evidence type="ECO:0000313" key="5">
    <source>
        <dbReference type="Proteomes" id="UP000030645"/>
    </source>
</evidence>
<keyword evidence="3" id="KW-1133">Transmembrane helix</keyword>
<dbReference type="InterPro" id="IPR044560">
    <property type="entry name" value="MOase"/>
</dbReference>
<keyword evidence="5" id="KW-1185">Reference proteome</keyword>
<evidence type="ECO:0000256" key="1">
    <source>
        <dbReference type="ARBA" id="ARBA00023002"/>
    </source>
</evidence>
<dbReference type="Proteomes" id="UP000030645">
    <property type="component" value="Unassembled WGS sequence"/>
</dbReference>
<dbReference type="AlphaFoldDB" id="W9QNR7"/>
<dbReference type="PANTHER" id="PTHR45934">
    <property type="entry name" value="FAD/NAD(P)-BINDING OXIDOREDUCTASE FAMILY PROTEIN"/>
    <property type="match status" value="1"/>
</dbReference>
<evidence type="ECO:0000256" key="2">
    <source>
        <dbReference type="ARBA" id="ARBA00023033"/>
    </source>
</evidence>
<protein>
    <submittedName>
        <fullName evidence="4">Uncharacterized protein</fullName>
    </submittedName>
</protein>
<keyword evidence="3" id="KW-0812">Transmembrane</keyword>